<sequence length="119" mass="14090">MNIKQVSKEKGVSADTLRYYERIGLIPPVNRTKGGIRDYTQEDLRWVDFTICMRNAGLSIETLIEYLRLYSEGESTIHARRDLLIEESKQLEKKIKEMQDCQERLQLKIKNYNELLNDH</sequence>
<dbReference type="CDD" id="cd01109">
    <property type="entry name" value="HTH_YyaN"/>
    <property type="match status" value="1"/>
</dbReference>
<comment type="caution">
    <text evidence="4">The sequence shown here is derived from an EMBL/GenBank/DDBJ whole genome shotgun (WGS) entry which is preliminary data.</text>
</comment>
<dbReference type="GO" id="GO:0003700">
    <property type="term" value="F:DNA-binding transcription factor activity"/>
    <property type="evidence" value="ECO:0007669"/>
    <property type="project" value="InterPro"/>
</dbReference>
<dbReference type="GO" id="GO:0003677">
    <property type="term" value="F:DNA binding"/>
    <property type="evidence" value="ECO:0007669"/>
    <property type="project" value="UniProtKB-KW"/>
</dbReference>
<dbReference type="Gene3D" id="1.10.1660.10">
    <property type="match status" value="1"/>
</dbReference>
<dbReference type="RefSeq" id="WP_086285428.1">
    <property type="nucleotide sequence ID" value="NZ_NGMO01000004.1"/>
</dbReference>
<dbReference type="PANTHER" id="PTHR30204:SF98">
    <property type="entry name" value="HTH-TYPE TRANSCRIPTIONAL REGULATOR ADHR"/>
    <property type="match status" value="1"/>
</dbReference>
<feature type="domain" description="HTH merR-type" evidence="3">
    <location>
        <begin position="1"/>
        <end position="69"/>
    </location>
</feature>
<gene>
    <name evidence="4" type="ORF">A5844_002386</name>
</gene>
<proteinExistence type="predicted"/>
<dbReference type="EMBL" id="NGMO01000004">
    <property type="protein sequence ID" value="OTP09607.1"/>
    <property type="molecule type" value="Genomic_DNA"/>
</dbReference>
<dbReference type="SUPFAM" id="SSF46955">
    <property type="entry name" value="Putative DNA-binding domain"/>
    <property type="match status" value="1"/>
</dbReference>
<feature type="coiled-coil region" evidence="2">
    <location>
        <begin position="81"/>
        <end position="118"/>
    </location>
</feature>
<accession>A0A242JWB0</accession>
<evidence type="ECO:0000256" key="1">
    <source>
        <dbReference type="ARBA" id="ARBA00023125"/>
    </source>
</evidence>
<dbReference type="PROSITE" id="PS50937">
    <property type="entry name" value="HTH_MERR_2"/>
    <property type="match status" value="1"/>
</dbReference>
<keyword evidence="5" id="KW-1185">Reference proteome</keyword>
<evidence type="ECO:0000313" key="5">
    <source>
        <dbReference type="Proteomes" id="UP000194933"/>
    </source>
</evidence>
<dbReference type="STRING" id="1987383.A5844_002386"/>
<dbReference type="InterPro" id="IPR009061">
    <property type="entry name" value="DNA-bd_dom_put_sf"/>
</dbReference>
<dbReference type="PANTHER" id="PTHR30204">
    <property type="entry name" value="REDOX-CYCLING DRUG-SENSING TRANSCRIPTIONAL ACTIVATOR SOXR"/>
    <property type="match status" value="1"/>
</dbReference>
<keyword evidence="2" id="KW-0175">Coiled coil</keyword>
<name>A0A242JWB0_9ENTE</name>
<dbReference type="Pfam" id="PF13411">
    <property type="entry name" value="MerR_1"/>
    <property type="match status" value="1"/>
</dbReference>
<dbReference type="InterPro" id="IPR047057">
    <property type="entry name" value="MerR_fam"/>
</dbReference>
<dbReference type="PRINTS" id="PR00040">
    <property type="entry name" value="HTHMERR"/>
</dbReference>
<dbReference type="InterPro" id="IPR000551">
    <property type="entry name" value="MerR-type_HTH_dom"/>
</dbReference>
<evidence type="ECO:0000256" key="2">
    <source>
        <dbReference type="SAM" id="Coils"/>
    </source>
</evidence>
<evidence type="ECO:0000313" key="4">
    <source>
        <dbReference type="EMBL" id="OTP09607.1"/>
    </source>
</evidence>
<dbReference type="Proteomes" id="UP000194933">
    <property type="component" value="Unassembled WGS sequence"/>
</dbReference>
<protein>
    <submittedName>
        <fullName evidence="4">MerR family transcriptional regulator</fullName>
    </submittedName>
</protein>
<dbReference type="AlphaFoldDB" id="A0A242JWB0"/>
<reference evidence="4 5" key="1">
    <citation type="submission" date="2017-05" db="EMBL/GenBank/DDBJ databases">
        <title>The Genome Sequence of Enterococcus sp. 10A9_DIV0425.</title>
        <authorList>
            <consortium name="The Broad Institute Genomics Platform"/>
            <consortium name="The Broad Institute Genomic Center for Infectious Diseases"/>
            <person name="Earl A."/>
            <person name="Manson A."/>
            <person name="Schwartman J."/>
            <person name="Gilmore M."/>
            <person name="Abouelleil A."/>
            <person name="Cao P."/>
            <person name="Chapman S."/>
            <person name="Cusick C."/>
            <person name="Shea T."/>
            <person name="Young S."/>
            <person name="Neafsey D."/>
            <person name="Nusbaum C."/>
            <person name="Birren B."/>
        </authorList>
    </citation>
    <scope>NUCLEOTIDE SEQUENCE [LARGE SCALE GENOMIC DNA]</scope>
    <source>
        <strain evidence="4 5">10A9_DIV0425</strain>
    </source>
</reference>
<evidence type="ECO:0000259" key="3">
    <source>
        <dbReference type="PROSITE" id="PS50937"/>
    </source>
</evidence>
<organism evidence="4 5">
    <name type="scientific">Candidatus Enterococcus wittei</name>
    <dbReference type="NCBI Taxonomy" id="1987383"/>
    <lineage>
        <taxon>Bacteria</taxon>
        <taxon>Bacillati</taxon>
        <taxon>Bacillota</taxon>
        <taxon>Bacilli</taxon>
        <taxon>Lactobacillales</taxon>
        <taxon>Enterococcaceae</taxon>
        <taxon>Enterococcus</taxon>
    </lineage>
</organism>
<keyword evidence="1" id="KW-0238">DNA-binding</keyword>
<dbReference type="SMART" id="SM00422">
    <property type="entry name" value="HTH_MERR"/>
    <property type="match status" value="1"/>
</dbReference>